<dbReference type="InterPro" id="IPR043146">
    <property type="entry name" value="Penicillin_amidase_N_B-knob"/>
</dbReference>
<dbReference type="GO" id="GO:0046872">
    <property type="term" value="F:metal ion binding"/>
    <property type="evidence" value="ECO:0007669"/>
    <property type="project" value="UniProtKB-KW"/>
</dbReference>
<dbReference type="InterPro" id="IPR023343">
    <property type="entry name" value="Penicillin_amidase_dom1"/>
</dbReference>
<keyword evidence="7" id="KW-1185">Reference proteome</keyword>
<dbReference type="Gene3D" id="1.10.439.10">
    <property type="entry name" value="Penicillin Amidohydrolase, domain 1"/>
    <property type="match status" value="1"/>
</dbReference>
<organism evidence="6 7">
    <name type="scientific">Amycolatopsis methanolica 239</name>
    <dbReference type="NCBI Taxonomy" id="1068978"/>
    <lineage>
        <taxon>Bacteria</taxon>
        <taxon>Bacillati</taxon>
        <taxon>Actinomycetota</taxon>
        <taxon>Actinomycetes</taxon>
        <taxon>Pseudonocardiales</taxon>
        <taxon>Pseudonocardiaceae</taxon>
        <taxon>Amycolatopsis</taxon>
        <taxon>Amycolatopsis methanolica group</taxon>
    </lineage>
</organism>
<dbReference type="KEGG" id="amq:AMETH_4626"/>
<dbReference type="PIRSF" id="PIRSF001227">
    <property type="entry name" value="Pen_acylase"/>
    <property type="match status" value="1"/>
</dbReference>
<evidence type="ECO:0000256" key="4">
    <source>
        <dbReference type="PIRSR" id="PIRSR001227-1"/>
    </source>
</evidence>
<dbReference type="HOGENOM" id="CLU_011790_0_0_11"/>
<dbReference type="STRING" id="1068978.AMETH_4626"/>
<dbReference type="InterPro" id="IPR029055">
    <property type="entry name" value="Ntn_hydrolases_N"/>
</dbReference>
<evidence type="ECO:0000256" key="2">
    <source>
        <dbReference type="ARBA" id="ARBA00022801"/>
    </source>
</evidence>
<gene>
    <name evidence="6" type="ORF">AMETH_4626</name>
</gene>
<dbReference type="RefSeq" id="WP_017983546.1">
    <property type="nucleotide sequence ID" value="NZ_AQUL01000001.1"/>
</dbReference>
<dbReference type="InterPro" id="IPR043147">
    <property type="entry name" value="Penicillin_amidase_A-knob"/>
</dbReference>
<dbReference type="MEROPS" id="S45.003"/>
<dbReference type="Pfam" id="PF01804">
    <property type="entry name" value="Penicil_amidase"/>
    <property type="match status" value="1"/>
</dbReference>
<feature type="binding site" evidence="5">
    <location>
        <position position="311"/>
    </location>
    <ligand>
        <name>Ca(2+)</name>
        <dbReference type="ChEBI" id="CHEBI:29108"/>
    </ligand>
</feature>
<evidence type="ECO:0000256" key="5">
    <source>
        <dbReference type="PIRSR" id="PIRSR001227-2"/>
    </source>
</evidence>
<evidence type="ECO:0000313" key="6">
    <source>
        <dbReference type="EMBL" id="AIJ24718.1"/>
    </source>
</evidence>
<feature type="active site" description="Nucleophile" evidence="4">
    <location>
        <position position="235"/>
    </location>
</feature>
<dbReference type="Gene3D" id="1.10.1400.10">
    <property type="match status" value="1"/>
</dbReference>
<feature type="binding site" evidence="5">
    <location>
        <position position="308"/>
    </location>
    <ligand>
        <name>Ca(2+)</name>
        <dbReference type="ChEBI" id="CHEBI:29108"/>
    </ligand>
</feature>
<feature type="binding site" evidence="5">
    <location>
        <position position="163"/>
    </location>
    <ligand>
        <name>Ca(2+)</name>
        <dbReference type="ChEBI" id="CHEBI:29108"/>
    </ligand>
</feature>
<dbReference type="SUPFAM" id="SSF56235">
    <property type="entry name" value="N-terminal nucleophile aminohydrolases (Ntn hydrolases)"/>
    <property type="match status" value="1"/>
</dbReference>
<comment type="cofactor">
    <cofactor evidence="5">
        <name>Ca(2+)</name>
        <dbReference type="ChEBI" id="CHEBI:29108"/>
    </cofactor>
    <text evidence="5">Binds 1 Ca(2+) ion per dimer.</text>
</comment>
<dbReference type="CDD" id="cd03747">
    <property type="entry name" value="Ntn_PGA_like"/>
    <property type="match status" value="1"/>
</dbReference>
<accession>A0A076MV24</accession>
<keyword evidence="2" id="KW-0378">Hydrolase</keyword>
<evidence type="ECO:0000256" key="3">
    <source>
        <dbReference type="ARBA" id="ARBA00023145"/>
    </source>
</evidence>
<name>A0A076MV24_AMYME</name>
<dbReference type="Gene3D" id="2.30.120.10">
    <property type="match status" value="1"/>
</dbReference>
<keyword evidence="5" id="KW-0106">Calcium</keyword>
<dbReference type="Proteomes" id="UP000062973">
    <property type="component" value="Chromosome"/>
</dbReference>
<dbReference type="Gene3D" id="3.60.20.10">
    <property type="entry name" value="Glutamine Phosphoribosylpyrophosphate, subunit 1, domain 1"/>
    <property type="match status" value="1"/>
</dbReference>
<dbReference type="GO" id="GO:0016811">
    <property type="term" value="F:hydrolase activity, acting on carbon-nitrogen (but not peptide) bonds, in linear amides"/>
    <property type="evidence" value="ECO:0007669"/>
    <property type="project" value="InterPro"/>
</dbReference>
<dbReference type="InterPro" id="IPR002692">
    <property type="entry name" value="S45"/>
</dbReference>
<protein>
    <submittedName>
        <fullName evidence="6">Acyl-homoserine-lactone acylase</fullName>
    </submittedName>
</protein>
<evidence type="ECO:0000256" key="1">
    <source>
        <dbReference type="ARBA" id="ARBA00006586"/>
    </source>
</evidence>
<keyword evidence="5" id="KW-0479">Metal-binding</keyword>
<dbReference type="PATRIC" id="fig|1068978.7.peg.4970"/>
<evidence type="ECO:0000313" key="7">
    <source>
        <dbReference type="Proteomes" id="UP000062973"/>
    </source>
</evidence>
<dbReference type="EMBL" id="CP009110">
    <property type="protein sequence ID" value="AIJ24718.1"/>
    <property type="molecule type" value="Genomic_DNA"/>
</dbReference>
<keyword evidence="3" id="KW-0865">Zymogen</keyword>
<sequence length="782" mass="86541">MAAQRQEPEVTVYRVPGLTGPVEIVVDRWGVPHIYAADTYDAFRAQGFNAARDRLWQIDFWRRRGLGRLAEVFGAEHVERDRAARLFLYRGDMRREWLSYGSDTKRATVAFVEGINAFVELTRRDPELLPVEFRELGYEPALWEPEDVARIRSHGLFYNVRDEVARARTLRDLPHEAEELRRRREPDRELTIPEGLDLDLIPDDVLAVYDLATSAPVFGSPAPLAPQGDVLPEGSNNWVLAGARTRSGRPLLANDPHRAAAAMPGLRYIAHLSAPGFDVIGGGEPALPGISIGHNGRIAFGLTIFAIDQEDLYVYETNPDDPYAYRYQDGWEPMRRLTETIAVRDGEPVEVELLFTRHGPVIHRDPARHTAFAVRAAWLEPGMAPYLGSMDYMRARNHDEFLAAMNRWGAPPENQVYADTDGTIAWKTGGLTPIRPNWDGTLPVPGDGRYEWAGFYDADQLPGSVNPEQGFLATANECNLPTDFPPDRHITYDWYAPSRRHRLDEVLADTNDATPESMVALQGDYVSVPARRIVTRLAELDVPEDTDGLALLLGWDGDLTADSAAAALFEVWYRRHLRPALLAKALEPHVGAEAAADTARRISPAEDLLADARIDLELVETAGDRLGPDPEKILVDTVTRTLPAAVADLAGLLGPDRAQWSWGRLHVATARHPLAALLTGVPDEQLVAGPAPRGGSGDTVGNTAYGPNFVQSAGATFRLVVDVGEWDSSLAMNAPGQSGRLGDPHATDLFEPWSRDEAFPLLYNRERIDEVAERIIRLDPSA</sequence>
<dbReference type="PANTHER" id="PTHR34218">
    <property type="entry name" value="PEPTIDASE S45 PENICILLIN AMIDASE"/>
    <property type="match status" value="1"/>
</dbReference>
<reference evidence="6 7" key="1">
    <citation type="submission" date="2014-07" db="EMBL/GenBank/DDBJ databases">
        <title>Whole Genome Sequence of the Amycolatopsis methanolica 239.</title>
        <authorList>
            <person name="Tang B."/>
        </authorList>
    </citation>
    <scope>NUCLEOTIDE SEQUENCE [LARGE SCALE GENOMIC DNA]</scope>
    <source>
        <strain evidence="6 7">239</strain>
    </source>
</reference>
<dbReference type="GO" id="GO:0017000">
    <property type="term" value="P:antibiotic biosynthetic process"/>
    <property type="evidence" value="ECO:0007669"/>
    <property type="project" value="InterPro"/>
</dbReference>
<dbReference type="AlphaFoldDB" id="A0A076MV24"/>
<dbReference type="eggNOG" id="COG2366">
    <property type="taxonomic scope" value="Bacteria"/>
</dbReference>
<dbReference type="InterPro" id="IPR014395">
    <property type="entry name" value="Pen/GL7ACA/AHL_acylase"/>
</dbReference>
<proteinExistence type="inferred from homology"/>
<comment type="similarity">
    <text evidence="1">Belongs to the peptidase S45 family.</text>
</comment>
<dbReference type="PANTHER" id="PTHR34218:SF4">
    <property type="entry name" value="ACYL-HOMOSERINE LACTONE ACYLASE QUIP"/>
    <property type="match status" value="1"/>
</dbReference>